<dbReference type="EMBL" id="CACVAU010000079">
    <property type="protein sequence ID" value="CAA6825119.1"/>
    <property type="molecule type" value="Genomic_DNA"/>
</dbReference>
<feature type="domain" description="CRISPR associated protein Cas6 C-terminal" evidence="4">
    <location>
        <begin position="100"/>
        <end position="199"/>
    </location>
</feature>
<dbReference type="GO" id="GO:0003723">
    <property type="term" value="F:RNA binding"/>
    <property type="evidence" value="ECO:0007669"/>
    <property type="project" value="UniProtKB-KW"/>
</dbReference>
<dbReference type="GO" id="GO:0016788">
    <property type="term" value="F:hydrolase activity, acting on ester bonds"/>
    <property type="evidence" value="ECO:0007669"/>
    <property type="project" value="InterPro"/>
</dbReference>
<evidence type="ECO:0000256" key="1">
    <source>
        <dbReference type="ARBA" id="ARBA00005937"/>
    </source>
</evidence>
<evidence type="ECO:0000259" key="4">
    <source>
        <dbReference type="Pfam" id="PF01881"/>
    </source>
</evidence>
<dbReference type="GO" id="GO:0051607">
    <property type="term" value="P:defense response to virus"/>
    <property type="evidence" value="ECO:0007669"/>
    <property type="project" value="UniProtKB-KW"/>
</dbReference>
<accession>A0A6S6UDY8</accession>
<dbReference type="Gene3D" id="3.30.70.1900">
    <property type="match status" value="1"/>
</dbReference>
<evidence type="ECO:0000313" key="5">
    <source>
        <dbReference type="EMBL" id="CAA6825119.1"/>
    </source>
</evidence>
<feature type="non-terminal residue" evidence="5">
    <location>
        <position position="200"/>
    </location>
</feature>
<dbReference type="PANTHER" id="PTHR36984">
    <property type="entry name" value="CRISPR-ASSOCIATED ENDORIBONUCLEASE CAS6 1"/>
    <property type="match status" value="1"/>
</dbReference>
<keyword evidence="2" id="KW-0694">RNA-binding</keyword>
<comment type="similarity">
    <text evidence="1">Belongs to the CRISPR-associated protein Cas6/Cse3/CasE family.</text>
</comment>
<proteinExistence type="inferred from homology"/>
<protein>
    <submittedName>
        <fullName evidence="5">Conserved protein</fullName>
    </submittedName>
</protein>
<dbReference type="NCBIfam" id="TIGR01877">
    <property type="entry name" value="cas_cas6"/>
    <property type="match status" value="1"/>
</dbReference>
<dbReference type="InterPro" id="IPR010156">
    <property type="entry name" value="CRISPR-assoc_prot_Cas6"/>
</dbReference>
<reference evidence="5" key="1">
    <citation type="submission" date="2020-01" db="EMBL/GenBank/DDBJ databases">
        <authorList>
            <person name="Meier V. D."/>
            <person name="Meier V D."/>
        </authorList>
    </citation>
    <scope>NUCLEOTIDE SEQUENCE</scope>
    <source>
        <strain evidence="5">HLG_WM_MAG_05</strain>
    </source>
</reference>
<sequence>MAQEQSLKELHKQTGFKHYSFGNFYPIEKKQVYKKGKSYQFTLRSLDEKFIDKLSQTLRANIDNSNFLVVETHKRVVKQFFIAELYSATPVIVTVAKGLYWSIDKDGDILKLQQQLHDNLEKKYQALYNEPIKGLQNFIQLLEIKNKYPQSIYMTKNKRDVRLFGNKFRIVPNEDEVSQKLAFVALACGLGEKNSFGGGF</sequence>
<dbReference type="InterPro" id="IPR049435">
    <property type="entry name" value="Cas_Cas6_C"/>
</dbReference>
<dbReference type="PANTHER" id="PTHR36984:SF1">
    <property type="entry name" value="CRISPR-ASSOCIATED ENDORIBONUCLEASE CAS6 1"/>
    <property type="match status" value="1"/>
</dbReference>
<dbReference type="AlphaFoldDB" id="A0A6S6UDY8"/>
<dbReference type="Pfam" id="PF01881">
    <property type="entry name" value="Cas_Cas6_C"/>
    <property type="match status" value="1"/>
</dbReference>
<organism evidence="5">
    <name type="scientific">uncultured Sulfurovum sp</name>
    <dbReference type="NCBI Taxonomy" id="269237"/>
    <lineage>
        <taxon>Bacteria</taxon>
        <taxon>Pseudomonadati</taxon>
        <taxon>Campylobacterota</taxon>
        <taxon>Epsilonproteobacteria</taxon>
        <taxon>Campylobacterales</taxon>
        <taxon>Sulfurovaceae</taxon>
        <taxon>Sulfurovum</taxon>
        <taxon>environmental samples</taxon>
    </lineage>
</organism>
<evidence type="ECO:0000256" key="3">
    <source>
        <dbReference type="ARBA" id="ARBA00023118"/>
    </source>
</evidence>
<dbReference type="CDD" id="cd21140">
    <property type="entry name" value="Cas6_I-like"/>
    <property type="match status" value="1"/>
</dbReference>
<gene>
    <name evidence="5" type="ORF">HELGO_WM7020</name>
</gene>
<keyword evidence="3" id="KW-0051">Antiviral defense</keyword>
<evidence type="ECO:0000256" key="2">
    <source>
        <dbReference type="ARBA" id="ARBA00022884"/>
    </source>
</evidence>
<name>A0A6S6UDY8_9BACT</name>